<keyword evidence="3" id="KW-0378">Hydrolase</keyword>
<name>A0A291LYN0_9RHOB</name>
<dbReference type="OrthoDB" id="8680283at2"/>
<dbReference type="AlphaFoldDB" id="A0A291LYN0"/>
<dbReference type="InterPro" id="IPR000073">
    <property type="entry name" value="AB_hydrolase_1"/>
</dbReference>
<dbReference type="Pfam" id="PF12697">
    <property type="entry name" value="Abhydrolase_6"/>
    <property type="match status" value="1"/>
</dbReference>
<evidence type="ECO:0000313" key="3">
    <source>
        <dbReference type="EMBL" id="ATI41801.1"/>
    </source>
</evidence>
<comment type="similarity">
    <text evidence="1">Belongs to the AB hydrolase superfamily.</text>
</comment>
<accession>A0A291LYN0</accession>
<sequence>MIRERNQVSVAGLANGQPIVFVHGFGCDKSMWKQVTPAFETTHRVITYDLTGMGSSDLTAYDPARYQDLQAHADDLLKILDDLDLSNAILVGHSIGATIALLAANRAPDRVARLIFVSPSPSFLDDPEAGYRGGFSREDMLELITFLDENHLGWSAQMAPTLTGAPAGAPASEDLTQSFCRTDPTIAQHFGRTTFFADQRAAFTGAVRPALILHCDNDALVPMQVAEWMRDHVPGAQLTVLHAHGHCPHMTVPADVVGAMRDFLEAG</sequence>
<evidence type="ECO:0000259" key="2">
    <source>
        <dbReference type="Pfam" id="PF12697"/>
    </source>
</evidence>
<dbReference type="RefSeq" id="WP_097373143.1">
    <property type="nucleotide sequence ID" value="NZ_CP021404.1"/>
</dbReference>
<proteinExistence type="inferred from homology"/>
<dbReference type="PRINTS" id="PR00111">
    <property type="entry name" value="ABHYDROLASE"/>
</dbReference>
<evidence type="ECO:0000256" key="1">
    <source>
        <dbReference type="ARBA" id="ARBA00008645"/>
    </source>
</evidence>
<dbReference type="Gene3D" id="3.40.50.1820">
    <property type="entry name" value="alpha/beta hydrolase"/>
    <property type="match status" value="1"/>
</dbReference>
<feature type="domain" description="AB hydrolase-1" evidence="2">
    <location>
        <begin position="19"/>
        <end position="257"/>
    </location>
</feature>
<keyword evidence="4" id="KW-1185">Reference proteome</keyword>
<dbReference type="InterPro" id="IPR029058">
    <property type="entry name" value="AB_hydrolase_fold"/>
</dbReference>
<gene>
    <name evidence="3" type="ORF">CBW24_07185</name>
</gene>
<dbReference type="EMBL" id="CP021404">
    <property type="protein sequence ID" value="ATI41801.1"/>
    <property type="molecule type" value="Genomic_DNA"/>
</dbReference>
<dbReference type="SUPFAM" id="SSF53474">
    <property type="entry name" value="alpha/beta-Hydrolases"/>
    <property type="match status" value="1"/>
</dbReference>
<dbReference type="PANTHER" id="PTHR43039">
    <property type="entry name" value="ESTERASE-RELATED"/>
    <property type="match status" value="1"/>
</dbReference>
<dbReference type="KEGG" id="cmag:CBW24_07185"/>
<dbReference type="GO" id="GO:0016787">
    <property type="term" value="F:hydrolase activity"/>
    <property type="evidence" value="ECO:0007669"/>
    <property type="project" value="UniProtKB-KW"/>
</dbReference>
<evidence type="ECO:0000313" key="4">
    <source>
        <dbReference type="Proteomes" id="UP000219050"/>
    </source>
</evidence>
<protein>
    <submittedName>
        <fullName evidence="3">Alpha/beta hydrolase</fullName>
    </submittedName>
</protein>
<reference evidence="3 4" key="1">
    <citation type="submission" date="2017-05" db="EMBL/GenBank/DDBJ databases">
        <title>Comparative genomic and metabolic analysis of manganese-oxidizing mechanisms in Celeribater manganoxidans DY25T: its adaption to the environment of polymetallic nodule.</title>
        <authorList>
            <person name="Wang X."/>
        </authorList>
    </citation>
    <scope>NUCLEOTIDE SEQUENCE [LARGE SCALE GENOMIC DNA]</scope>
    <source>
        <strain evidence="3 4">DY25</strain>
    </source>
</reference>
<organism evidence="3 4">
    <name type="scientific">Pacificitalea manganoxidans</name>
    <dbReference type="NCBI Taxonomy" id="1411902"/>
    <lineage>
        <taxon>Bacteria</taxon>
        <taxon>Pseudomonadati</taxon>
        <taxon>Pseudomonadota</taxon>
        <taxon>Alphaproteobacteria</taxon>
        <taxon>Rhodobacterales</taxon>
        <taxon>Paracoccaceae</taxon>
        <taxon>Pacificitalea</taxon>
    </lineage>
</organism>
<dbReference type="Proteomes" id="UP000219050">
    <property type="component" value="Chromosome"/>
</dbReference>